<keyword evidence="1" id="KW-0175">Coiled coil</keyword>
<feature type="compositionally biased region" description="Acidic residues" evidence="2">
    <location>
        <begin position="107"/>
        <end position="127"/>
    </location>
</feature>
<evidence type="ECO:0000313" key="3">
    <source>
        <dbReference type="EMBL" id="DAD66783.1"/>
    </source>
</evidence>
<feature type="compositionally biased region" description="Low complexity" evidence="2">
    <location>
        <begin position="75"/>
        <end position="86"/>
    </location>
</feature>
<protein>
    <submittedName>
        <fullName evidence="3">Uncharacterized protein</fullName>
    </submittedName>
</protein>
<reference evidence="3" key="1">
    <citation type="journal article" date="2021" name="Proc. Natl. Acad. Sci. U.S.A.">
        <title>A Catalog of Tens of Thousands of Viruses from Human Metagenomes Reveals Hidden Associations with Chronic Diseases.</title>
        <authorList>
            <person name="Tisza M.J."/>
            <person name="Buck C.B."/>
        </authorList>
    </citation>
    <scope>NUCLEOTIDE SEQUENCE</scope>
    <source>
        <strain evidence="3">CtPuP5</strain>
    </source>
</reference>
<evidence type="ECO:0000256" key="1">
    <source>
        <dbReference type="SAM" id="Coils"/>
    </source>
</evidence>
<evidence type="ECO:0000256" key="2">
    <source>
        <dbReference type="SAM" id="MobiDB-lite"/>
    </source>
</evidence>
<proteinExistence type="predicted"/>
<feature type="coiled-coil region" evidence="1">
    <location>
        <begin position="133"/>
        <end position="160"/>
    </location>
</feature>
<accession>A0A8S5LA83</accession>
<organism evidence="3">
    <name type="scientific">Myoviridae sp. ctPuP5</name>
    <dbReference type="NCBI Taxonomy" id="2823543"/>
    <lineage>
        <taxon>Viruses</taxon>
        <taxon>Duplodnaviria</taxon>
        <taxon>Heunggongvirae</taxon>
        <taxon>Uroviricota</taxon>
        <taxon>Caudoviricetes</taxon>
    </lineage>
</organism>
<name>A0A8S5LA83_9CAUD</name>
<feature type="compositionally biased region" description="Low complexity" evidence="2">
    <location>
        <begin position="41"/>
        <end position="58"/>
    </location>
</feature>
<feature type="region of interest" description="Disordered" evidence="2">
    <location>
        <begin position="29"/>
        <end position="127"/>
    </location>
</feature>
<sequence>MDKKYLKEHNLLESQQKFRQLCEYTFISTPLAEDDDDDMDGNQNPQQPNQQMPPMDNNGGQGGDMPPMNGGTSPQGGQDQGMPQGDEIPDDSMTGGEAPNGELGDTLPDDIGGEDDDTEIVDMEGDDEEVIDVDDLTNSQEETEHKVEDANMKIQQVMDKIDSFLGALQANDEKIADLTHEFQKRVPTETEKLNLRSQASYPYSIKPKDYWDDKATSSNYDVMYDNDVAPDKEEKEYTIRQSDINGGNAKSIADTFDVKDDMNLEKIFGV</sequence>
<dbReference type="EMBL" id="BK014662">
    <property type="protein sequence ID" value="DAD66783.1"/>
    <property type="molecule type" value="Genomic_DNA"/>
</dbReference>